<name>A0AAD5I6D8_ACENE</name>
<organism evidence="2 3">
    <name type="scientific">Acer negundo</name>
    <name type="common">Box elder</name>
    <dbReference type="NCBI Taxonomy" id="4023"/>
    <lineage>
        <taxon>Eukaryota</taxon>
        <taxon>Viridiplantae</taxon>
        <taxon>Streptophyta</taxon>
        <taxon>Embryophyta</taxon>
        <taxon>Tracheophyta</taxon>
        <taxon>Spermatophyta</taxon>
        <taxon>Magnoliopsida</taxon>
        <taxon>eudicotyledons</taxon>
        <taxon>Gunneridae</taxon>
        <taxon>Pentapetalae</taxon>
        <taxon>rosids</taxon>
        <taxon>malvids</taxon>
        <taxon>Sapindales</taxon>
        <taxon>Sapindaceae</taxon>
        <taxon>Hippocastanoideae</taxon>
        <taxon>Acereae</taxon>
        <taxon>Acer</taxon>
    </lineage>
</organism>
<dbReference type="AlphaFoldDB" id="A0AAD5I6D8"/>
<dbReference type="Gene3D" id="3.80.10.10">
    <property type="entry name" value="Ribonuclease Inhibitor"/>
    <property type="match status" value="1"/>
</dbReference>
<comment type="caution">
    <text evidence="2">The sequence shown here is derived from an EMBL/GenBank/DDBJ whole genome shotgun (WGS) entry which is preliminary data.</text>
</comment>
<accession>A0AAD5I6D8</accession>
<evidence type="ECO:0000313" key="2">
    <source>
        <dbReference type="EMBL" id="KAI9153368.1"/>
    </source>
</evidence>
<feature type="transmembrane region" description="Helical" evidence="1">
    <location>
        <begin position="20"/>
        <end position="42"/>
    </location>
</feature>
<dbReference type="Proteomes" id="UP001064489">
    <property type="component" value="Chromosome 11"/>
</dbReference>
<sequence>MISISRPHLSIHCLKKNVPLWYGFSFTDSSFLGSLPFISFFFPFQPETLHPSYSKLQERRVQMQNEGSNGGHSCEQDLQKQGKSQEDLLMVSSGALPLNRRLATQFLLSPEMSRRIQDFFLVPKLFIDGAYHPIELPKLKNLTQFRINDNNFNGRIPDFIQNWKGLRRLVDAKNSSKWTERTHSIIHLCSEKKLEQLRVSDLSGSNHAFPELANLTSLTHMSWELIV</sequence>
<dbReference type="InterPro" id="IPR032675">
    <property type="entry name" value="LRR_dom_sf"/>
</dbReference>
<keyword evidence="1" id="KW-0812">Transmembrane</keyword>
<reference evidence="2" key="2">
    <citation type="submission" date="2023-02" db="EMBL/GenBank/DDBJ databases">
        <authorList>
            <person name="Swenson N.G."/>
            <person name="Wegrzyn J.L."/>
            <person name="Mcevoy S.L."/>
        </authorList>
    </citation>
    <scope>NUCLEOTIDE SEQUENCE</scope>
    <source>
        <strain evidence="2">91603</strain>
        <tissue evidence="2">Leaf</tissue>
    </source>
</reference>
<dbReference type="EMBL" id="JAJSOW010000108">
    <property type="protein sequence ID" value="KAI9153368.1"/>
    <property type="molecule type" value="Genomic_DNA"/>
</dbReference>
<evidence type="ECO:0000313" key="3">
    <source>
        <dbReference type="Proteomes" id="UP001064489"/>
    </source>
</evidence>
<keyword evidence="1" id="KW-1133">Transmembrane helix</keyword>
<keyword evidence="3" id="KW-1185">Reference proteome</keyword>
<protein>
    <submittedName>
        <fullName evidence="2">Uncharacterized protein</fullName>
    </submittedName>
</protein>
<gene>
    <name evidence="2" type="ORF">LWI28_010296</name>
</gene>
<dbReference type="SUPFAM" id="SSF52058">
    <property type="entry name" value="L domain-like"/>
    <property type="match status" value="1"/>
</dbReference>
<keyword evidence="1" id="KW-0472">Membrane</keyword>
<proteinExistence type="predicted"/>
<evidence type="ECO:0000256" key="1">
    <source>
        <dbReference type="SAM" id="Phobius"/>
    </source>
</evidence>
<reference evidence="2" key="1">
    <citation type="journal article" date="2022" name="Plant J.">
        <title>Strategies of tolerance reflected in two North American maple genomes.</title>
        <authorList>
            <person name="McEvoy S.L."/>
            <person name="Sezen U.U."/>
            <person name="Trouern-Trend A."/>
            <person name="McMahon S.M."/>
            <person name="Schaberg P.G."/>
            <person name="Yang J."/>
            <person name="Wegrzyn J.L."/>
            <person name="Swenson N.G."/>
        </authorList>
    </citation>
    <scope>NUCLEOTIDE SEQUENCE</scope>
    <source>
        <strain evidence="2">91603</strain>
    </source>
</reference>